<evidence type="ECO:0000256" key="1">
    <source>
        <dbReference type="ARBA" id="ARBA00000370"/>
    </source>
</evidence>
<name>D9PEW1_9ZZZZ</name>
<dbReference type="CDD" id="cd16011">
    <property type="entry name" value="iPGM_like"/>
    <property type="match status" value="1"/>
</dbReference>
<reference evidence="7" key="2">
    <citation type="journal article" date="2011" name="Microb. Ecol.">
        <title>Taxonomic and Functional Metagenomic Profiling of the Microbial Community in the Anoxic Sediment of a Sub-saline Shallow Lake (Laguna de Carrizo, Central Spain).</title>
        <authorList>
            <person name="Ferrer M."/>
            <person name="Guazzaroni M.E."/>
            <person name="Richter M."/>
            <person name="Garcia-Salamanca A."/>
            <person name="Yarza P."/>
            <person name="Suarez-Suarez A."/>
            <person name="Solano J."/>
            <person name="Alcaide M."/>
            <person name="van Dillewijn P."/>
            <person name="Molina-Henares M.A."/>
            <person name="Lopez-Cortes N."/>
            <person name="Al-Ramahi Y."/>
            <person name="Guerrero C."/>
            <person name="Acosta A."/>
            <person name="de Eugenio L.I."/>
            <person name="Martinez V."/>
            <person name="Marques S."/>
            <person name="Rojo F."/>
            <person name="Santero E."/>
            <person name="Genilloud O."/>
            <person name="Perez-Perez J."/>
            <person name="Rossello-Mora R."/>
            <person name="Ramos J.L."/>
        </authorList>
    </citation>
    <scope>NUCLEOTIDE SEQUENCE</scope>
</reference>
<keyword evidence="5" id="KW-0324">Glycolysis</keyword>
<dbReference type="EMBL" id="ADZX01000003">
    <property type="protein sequence ID" value="EFK97897.1"/>
    <property type="molecule type" value="Genomic_DNA"/>
</dbReference>
<evidence type="ECO:0000259" key="6">
    <source>
        <dbReference type="Pfam" id="PF01676"/>
    </source>
</evidence>
<sequence>MKGILVILDGMGDLPQKQLGDKTPLEAADTKNLDFLATRGEMGFMYPVKPGFVPGSVEAIVSIFGNEILSSTRGQLEANGANIKLERGDLAFRANFATIDSLDKGNILDRRAGRTLTTAEAVALANTINRKITLPCKFLFQPTIQHRAVLVFKGGFSDNITGNDFTYVQGKTGVETKVGHCKPKDDDENSQYTANVVNEFLEKAFVILNNHPINEERKKLGLLPANYFLVRGAGIELPKLKPYKGWVSAAYMPLEIGFAKTCGMENFSFEYPKLKKLDAYENMYEGLKKACDHAINIIKKNHDKFNYAYIHIKETDLPGHDNKPLEKKTMIEYVDKTLFDFLRKFAPQKGIKIVVTADHSTPCRLKTHSADPVPVLFFNGSIPKEKHFSEKEARKGTLGSIQGQELLRLVGFDK</sequence>
<dbReference type="PANTHER" id="PTHR31209">
    <property type="entry name" value="COFACTOR-INDEPENDENT PHOSPHOGLYCERATE MUTASE"/>
    <property type="match status" value="1"/>
</dbReference>
<evidence type="ECO:0000256" key="4">
    <source>
        <dbReference type="ARBA" id="ARBA00005524"/>
    </source>
</evidence>
<dbReference type="InterPro" id="IPR017850">
    <property type="entry name" value="Alkaline_phosphatase_core_sf"/>
</dbReference>
<gene>
    <name evidence="7" type="primary">apgM</name>
    <name evidence="7" type="ORF">LDC_0039</name>
</gene>
<dbReference type="Pfam" id="PF10143">
    <property type="entry name" value="PhosphMutase"/>
    <property type="match status" value="1"/>
</dbReference>
<accession>D9PEW1</accession>
<comment type="function">
    <text evidence="2">Catalyzes the interconversion of 2-phosphoglycerate and 3-phosphoglycerate.</text>
</comment>
<dbReference type="InterPro" id="IPR004456">
    <property type="entry name" value="Pglycerate_mutase_ApgM"/>
</dbReference>
<dbReference type="PIRSF" id="PIRSF006392">
    <property type="entry name" value="IPGAM_arch"/>
    <property type="match status" value="1"/>
</dbReference>
<evidence type="ECO:0000256" key="5">
    <source>
        <dbReference type="ARBA" id="ARBA00023152"/>
    </source>
</evidence>
<comment type="catalytic activity">
    <reaction evidence="1">
        <text>(2R)-2-phosphoglycerate = (2R)-3-phosphoglycerate</text>
        <dbReference type="Rhea" id="RHEA:15901"/>
        <dbReference type="ChEBI" id="CHEBI:58272"/>
        <dbReference type="ChEBI" id="CHEBI:58289"/>
        <dbReference type="EC" id="5.4.2.12"/>
    </reaction>
</comment>
<comment type="similarity">
    <text evidence="4">Belongs to the BPG-independent phosphoglycerate mutase family. A-PGAM subfamily.</text>
</comment>
<evidence type="ECO:0000313" key="7">
    <source>
        <dbReference type="EMBL" id="EFK97897.1"/>
    </source>
</evidence>
<dbReference type="Gene3D" id="3.30.70.2130">
    <property type="entry name" value="Metalloenzyme domain"/>
    <property type="match status" value="1"/>
</dbReference>
<reference evidence="7" key="1">
    <citation type="submission" date="2010-07" db="EMBL/GenBank/DDBJ databases">
        <authorList>
            <consortium name="CONSOLIDER consortium CSD2007-00005"/>
            <person name="Guazzaroni M.-E."/>
            <person name="Richter M."/>
            <person name="Garcia-Salamanca A."/>
            <person name="Yarza P."/>
            <person name="Ferrer M."/>
        </authorList>
    </citation>
    <scope>NUCLEOTIDE SEQUENCE</scope>
</reference>
<organism evidence="7">
    <name type="scientific">sediment metagenome</name>
    <dbReference type="NCBI Taxonomy" id="749907"/>
    <lineage>
        <taxon>unclassified sequences</taxon>
        <taxon>metagenomes</taxon>
        <taxon>ecological metagenomes</taxon>
    </lineage>
</organism>
<keyword evidence="7" id="KW-0413">Isomerase</keyword>
<dbReference type="PANTHER" id="PTHR31209:SF0">
    <property type="entry name" value="METALLOENZYME DOMAIN-CONTAINING PROTEIN"/>
    <property type="match status" value="1"/>
</dbReference>
<feature type="domain" description="Metalloenzyme" evidence="6">
    <location>
        <begin position="288"/>
        <end position="407"/>
    </location>
</feature>
<dbReference type="AlphaFoldDB" id="D9PEW1"/>
<proteinExistence type="inferred from homology"/>
<dbReference type="GO" id="GO:0046872">
    <property type="term" value="F:metal ion binding"/>
    <property type="evidence" value="ECO:0007669"/>
    <property type="project" value="InterPro"/>
</dbReference>
<comment type="caution">
    <text evidence="7">The sequence shown here is derived from an EMBL/GenBank/DDBJ whole genome shotgun (WGS) entry which is preliminary data.</text>
</comment>
<dbReference type="GO" id="GO:0006096">
    <property type="term" value="P:glycolytic process"/>
    <property type="evidence" value="ECO:0007669"/>
    <property type="project" value="UniProtKB-KW"/>
</dbReference>
<dbReference type="EC" id="5.4.2.1" evidence="7"/>
<evidence type="ECO:0000256" key="3">
    <source>
        <dbReference type="ARBA" id="ARBA00004921"/>
    </source>
</evidence>
<dbReference type="Pfam" id="PF01676">
    <property type="entry name" value="Metalloenzyme"/>
    <property type="match status" value="1"/>
</dbReference>
<dbReference type="InterPro" id="IPR042253">
    <property type="entry name" value="Pglycerate_mutase_ApgM_sf"/>
</dbReference>
<comment type="pathway">
    <text evidence="3">Carbohydrate degradation.</text>
</comment>
<dbReference type="NCBIfam" id="TIGR00306">
    <property type="entry name" value="apgM"/>
    <property type="match status" value="1"/>
</dbReference>
<dbReference type="SUPFAM" id="SSF53649">
    <property type="entry name" value="Alkaline phosphatase-like"/>
    <property type="match status" value="1"/>
</dbReference>
<protein>
    <submittedName>
        <fullName evidence="7">2,3-bisphosphoglycerate-independent phosphoglycerate mutase (Phosphoglyceromutase)</fullName>
        <ecNumber evidence="7">5.4.2.1</ecNumber>
    </submittedName>
</protein>
<dbReference type="GO" id="GO:0004619">
    <property type="term" value="F:phosphoglycerate mutase activity"/>
    <property type="evidence" value="ECO:0007669"/>
    <property type="project" value="UniProtKB-EC"/>
</dbReference>
<evidence type="ECO:0000256" key="2">
    <source>
        <dbReference type="ARBA" id="ARBA00002315"/>
    </source>
</evidence>
<dbReference type="InterPro" id="IPR006124">
    <property type="entry name" value="Metalloenzyme"/>
</dbReference>
<dbReference type="Gene3D" id="3.40.720.10">
    <property type="entry name" value="Alkaline Phosphatase, subunit A"/>
    <property type="match status" value="1"/>
</dbReference>